<feature type="compositionally biased region" description="Acidic residues" evidence="1">
    <location>
        <begin position="14"/>
        <end position="24"/>
    </location>
</feature>
<feature type="region of interest" description="Disordered" evidence="1">
    <location>
        <begin position="1"/>
        <end position="25"/>
    </location>
</feature>
<organism evidence="2 3">
    <name type="scientific">Perkinsus olseni</name>
    <name type="common">Perkinsus atlanticus</name>
    <dbReference type="NCBI Taxonomy" id="32597"/>
    <lineage>
        <taxon>Eukaryota</taxon>
        <taxon>Sar</taxon>
        <taxon>Alveolata</taxon>
        <taxon>Perkinsozoa</taxon>
        <taxon>Perkinsea</taxon>
        <taxon>Perkinsida</taxon>
        <taxon>Perkinsidae</taxon>
        <taxon>Perkinsus</taxon>
    </lineage>
</organism>
<dbReference type="Proteomes" id="UP000541610">
    <property type="component" value="Unassembled WGS sequence"/>
</dbReference>
<evidence type="ECO:0000313" key="3">
    <source>
        <dbReference type="Proteomes" id="UP000541610"/>
    </source>
</evidence>
<proteinExistence type="predicted"/>
<comment type="caution">
    <text evidence="2">The sequence shown here is derived from an EMBL/GenBank/DDBJ whole genome shotgun (WGS) entry which is preliminary data.</text>
</comment>
<evidence type="ECO:0000256" key="1">
    <source>
        <dbReference type="SAM" id="MobiDB-lite"/>
    </source>
</evidence>
<feature type="region of interest" description="Disordered" evidence="1">
    <location>
        <begin position="969"/>
        <end position="1003"/>
    </location>
</feature>
<accession>A0A7J6NK60</accession>
<evidence type="ECO:0000313" key="2">
    <source>
        <dbReference type="EMBL" id="KAF4683890.1"/>
    </source>
</evidence>
<reference evidence="2 3" key="1">
    <citation type="submission" date="2020-04" db="EMBL/GenBank/DDBJ databases">
        <title>Perkinsus olseni comparative genomics.</title>
        <authorList>
            <person name="Bogema D.R."/>
        </authorList>
    </citation>
    <scope>NUCLEOTIDE SEQUENCE [LARGE SCALE GENOMIC DNA]</scope>
    <source>
        <strain evidence="2">00978-12</strain>
    </source>
</reference>
<name>A0A7J6NK60_PEROL</name>
<feature type="region of interest" description="Disordered" evidence="1">
    <location>
        <begin position="77"/>
        <end position="106"/>
    </location>
</feature>
<dbReference type="AlphaFoldDB" id="A0A7J6NK60"/>
<sequence>MEYNYPIPTTTAPIDDDDEEEEEEERRLNATTAAKDMLDNALSSDYIIPTLPSSNYTIFNSHNASTTPIIVDLYNQQQQQQQGEGIDNGKEDDNSSSGNNNDDDTNKWWWYSKSVSTCRNWLANVPSSSGMPLSNRILAVACPTQAGGMGLWDITLDNRTHSTTHDDDADDDHGGGGGGVRVSKMRRINIMGGSSDDDNDDISRSDSGTKRRKGRRGGGGASSSSIITEVKCQVLGPDDEYAFVSTLDSFHLTTIKQLREEEEEEEEDVHHDNDDDDDTQMPPPPLHNSSSSDDDRLSSSSSSPPAPSPASTPFYPLTTNATHQSPTDEDDGLDYNYSHGYSSGHIINNNNIDNFNPLHDHSSSSLSTLSSSLASNDDNYRYDVDRHRRFTGVVYSYLHPSILFLGGVRLSTIDMRTPTYPKVRTLNTQPSPYYVGMMQNWDVDEIYYWTSLTTLGCSSPYQLAAASRRHACVAIMDIRGGTTSGAAGGGGSSSSIIAQWPLPTRHNLWLSMTSQDGAAHPTCTSLQYIPNTYGHGGGGGGGGKVISFIPSPNASSVTSVDYDYNSGMFSRPTSIFYDHRRNNGLSGTAACRLLNGGTDNNTTNTTTIAALNWRGHLMLASSSSSSSSSSSDGRSMHTGILPTTKSKAVKPISCRIRDWAPQLLHHTTTPTTALIDDDVSCCGRVISKYIRTDRHLIILLTALGLVEPKEGVCGNIGSISWMHHLQATTSSSHNVLISNIIRTQTSTTTGLRHAIQNALSTYQWLQIATHSGGDTKCPSHHARCGMRYWDYLDLYHRTTSGSGSGIKTIAGDYASDDDGGGMVDYCEAPLDRDRLLTVLRSMEMAKLITIIEPSQGGRGDPSGGRKYKDWIAFPLHAQQRGKESLPGEEEGEDRRSISPSSSPAQNTNNNNKILSSSTSPTDEDSPAPPSPSPPVAAGEEGGGGDASSKLLLQPKTCLDINAIERLMNKWNDDDNNGEEDNSTTAHGNRDRRRRRTKRYIKLA</sequence>
<dbReference type="OrthoDB" id="10388457at2759"/>
<dbReference type="EMBL" id="JABANP010000340">
    <property type="protein sequence ID" value="KAF4683890.1"/>
    <property type="molecule type" value="Genomic_DNA"/>
</dbReference>
<feature type="region of interest" description="Disordered" evidence="1">
    <location>
        <begin position="877"/>
        <end position="954"/>
    </location>
</feature>
<feature type="region of interest" description="Disordered" evidence="1">
    <location>
        <begin position="258"/>
        <end position="336"/>
    </location>
</feature>
<gene>
    <name evidence="2" type="ORF">FOZ60_008524</name>
</gene>
<feature type="compositionally biased region" description="Polar residues" evidence="1">
    <location>
        <begin position="897"/>
        <end position="914"/>
    </location>
</feature>
<feature type="region of interest" description="Disordered" evidence="1">
    <location>
        <begin position="162"/>
        <end position="224"/>
    </location>
</feature>
<feature type="compositionally biased region" description="Basic residues" evidence="1">
    <location>
        <begin position="989"/>
        <end position="1003"/>
    </location>
</feature>
<protein>
    <submittedName>
        <fullName evidence="2">Uncharacterized protein</fullName>
    </submittedName>
</protein>